<dbReference type="GO" id="GO:0003677">
    <property type="term" value="F:DNA binding"/>
    <property type="evidence" value="ECO:0007669"/>
    <property type="project" value="InterPro"/>
</dbReference>
<keyword evidence="1" id="KW-0233">DNA recombination</keyword>
<sequence length="255" mass="28433">FIAQVGDKAIPDITRDDMLDFRDWWFGRIESGEVSANSANKDFTHLGEILKTVNDRKRLGYALPLGGLSFKEGEANTRPPFSNDWIRDVLLKKGALDGLNAEARAIFLVMVNTGMRPSEIAGLRPNEIKLDTETPHLSLAPNERQLKTRNARRSLPLLGVSLAAMRQFPEGFPSYRNNAATLSGTVNKFLRSNGIAESPAHSMYSLRHSFEDRMLEAGIDERIRRDILGHALGRERYGKGASIEMAADLLRPIAF</sequence>
<dbReference type="EMBL" id="PVTQ01000052">
    <property type="protein sequence ID" value="PRY82203.1"/>
    <property type="molecule type" value="Genomic_DNA"/>
</dbReference>
<comment type="caution">
    <text evidence="3">The sequence shown here is derived from an EMBL/GenBank/DDBJ whole genome shotgun (WGS) entry which is preliminary data.</text>
</comment>
<gene>
    <name evidence="3" type="ORF">CLV74_1521</name>
</gene>
<organism evidence="3 4">
    <name type="scientific">Donghicola tyrosinivorans</name>
    <dbReference type="NCBI Taxonomy" id="1652492"/>
    <lineage>
        <taxon>Bacteria</taxon>
        <taxon>Pseudomonadati</taxon>
        <taxon>Pseudomonadota</taxon>
        <taxon>Alphaproteobacteria</taxon>
        <taxon>Rhodobacterales</taxon>
        <taxon>Roseobacteraceae</taxon>
        <taxon>Donghicola</taxon>
    </lineage>
</organism>
<evidence type="ECO:0000256" key="1">
    <source>
        <dbReference type="ARBA" id="ARBA00023172"/>
    </source>
</evidence>
<dbReference type="PROSITE" id="PS51898">
    <property type="entry name" value="TYR_RECOMBINASE"/>
    <property type="match status" value="1"/>
</dbReference>
<feature type="domain" description="Tyr recombinase" evidence="2">
    <location>
        <begin position="76"/>
        <end position="251"/>
    </location>
</feature>
<proteinExistence type="predicted"/>
<dbReference type="Pfam" id="PF00589">
    <property type="entry name" value="Phage_integrase"/>
    <property type="match status" value="1"/>
</dbReference>
<protein>
    <submittedName>
        <fullName evidence="3">Phage integrase family protein</fullName>
    </submittedName>
</protein>
<dbReference type="Proteomes" id="UP000238392">
    <property type="component" value="Unassembled WGS sequence"/>
</dbReference>
<dbReference type="AlphaFoldDB" id="A0A2T0W6C7"/>
<dbReference type="RefSeq" id="WP_146135016.1">
    <property type="nucleotide sequence ID" value="NZ_PVTQ01000052.1"/>
</dbReference>
<dbReference type="Gene3D" id="1.10.443.10">
    <property type="entry name" value="Intergrase catalytic core"/>
    <property type="match status" value="1"/>
</dbReference>
<dbReference type="InterPro" id="IPR011010">
    <property type="entry name" value="DNA_brk_join_enz"/>
</dbReference>
<dbReference type="OrthoDB" id="7222937at2"/>
<dbReference type="GO" id="GO:0015074">
    <property type="term" value="P:DNA integration"/>
    <property type="evidence" value="ECO:0007669"/>
    <property type="project" value="InterPro"/>
</dbReference>
<evidence type="ECO:0000313" key="4">
    <source>
        <dbReference type="Proteomes" id="UP000238392"/>
    </source>
</evidence>
<feature type="non-terminal residue" evidence="3">
    <location>
        <position position="1"/>
    </location>
</feature>
<accession>A0A2T0W6C7</accession>
<dbReference type="InterPro" id="IPR002104">
    <property type="entry name" value="Integrase_catalytic"/>
</dbReference>
<dbReference type="SUPFAM" id="SSF56349">
    <property type="entry name" value="DNA breaking-rejoining enzymes"/>
    <property type="match status" value="1"/>
</dbReference>
<name>A0A2T0W6C7_9RHOB</name>
<keyword evidence="4" id="KW-1185">Reference proteome</keyword>
<reference evidence="3 4" key="1">
    <citation type="submission" date="2018-03" db="EMBL/GenBank/DDBJ databases">
        <title>Genomic Encyclopedia of Archaeal and Bacterial Type Strains, Phase II (KMG-II): from individual species to whole genera.</title>
        <authorList>
            <person name="Goeker M."/>
        </authorList>
    </citation>
    <scope>NUCLEOTIDE SEQUENCE [LARGE SCALE GENOMIC DNA]</scope>
    <source>
        <strain evidence="3 4">DSM 100212</strain>
    </source>
</reference>
<evidence type="ECO:0000259" key="2">
    <source>
        <dbReference type="PROSITE" id="PS51898"/>
    </source>
</evidence>
<dbReference type="InterPro" id="IPR013762">
    <property type="entry name" value="Integrase-like_cat_sf"/>
</dbReference>
<dbReference type="GO" id="GO:0006310">
    <property type="term" value="P:DNA recombination"/>
    <property type="evidence" value="ECO:0007669"/>
    <property type="project" value="UniProtKB-KW"/>
</dbReference>
<evidence type="ECO:0000313" key="3">
    <source>
        <dbReference type="EMBL" id="PRY82203.1"/>
    </source>
</evidence>